<protein>
    <submittedName>
        <fullName evidence="1">Radiation sensitive protein rad9</fullName>
    </submittedName>
</protein>
<evidence type="ECO:0000313" key="1">
    <source>
        <dbReference type="EMBL" id="MCD7461863.1"/>
    </source>
</evidence>
<accession>A0ABS8SSQ4</accession>
<proteinExistence type="predicted"/>
<dbReference type="Proteomes" id="UP000823775">
    <property type="component" value="Unassembled WGS sequence"/>
</dbReference>
<evidence type="ECO:0000313" key="2">
    <source>
        <dbReference type="Proteomes" id="UP000823775"/>
    </source>
</evidence>
<keyword evidence="2" id="KW-1185">Reference proteome</keyword>
<name>A0ABS8SSQ4_DATST</name>
<sequence>MEFTLGGNALKTFARSITCLARIGNELAIQASSTQLTFHTLNSSRSAYQSITFKPDFFDVFTVFGPQMQCSVLLKAICSILRTPIASIDHLSVSLPNPDASKGFNPEGTSVVEITSSPFTKPNFPIPFRWGFAYNNSYIEPIFEFNHQFSRLLNSMAQPQLPRFCSLSPNLWGFNGFCPLDFNPKGASVIKFMSSRLYGP</sequence>
<dbReference type="EMBL" id="JACEIK010000761">
    <property type="protein sequence ID" value="MCD7461863.1"/>
    <property type="molecule type" value="Genomic_DNA"/>
</dbReference>
<organism evidence="1 2">
    <name type="scientific">Datura stramonium</name>
    <name type="common">Jimsonweed</name>
    <name type="synonym">Common thornapple</name>
    <dbReference type="NCBI Taxonomy" id="4076"/>
    <lineage>
        <taxon>Eukaryota</taxon>
        <taxon>Viridiplantae</taxon>
        <taxon>Streptophyta</taxon>
        <taxon>Embryophyta</taxon>
        <taxon>Tracheophyta</taxon>
        <taxon>Spermatophyta</taxon>
        <taxon>Magnoliopsida</taxon>
        <taxon>eudicotyledons</taxon>
        <taxon>Gunneridae</taxon>
        <taxon>Pentapetalae</taxon>
        <taxon>asterids</taxon>
        <taxon>lamiids</taxon>
        <taxon>Solanales</taxon>
        <taxon>Solanaceae</taxon>
        <taxon>Solanoideae</taxon>
        <taxon>Datureae</taxon>
        <taxon>Datura</taxon>
    </lineage>
</organism>
<dbReference type="InterPro" id="IPR046938">
    <property type="entry name" value="DNA_clamp_sf"/>
</dbReference>
<dbReference type="PANTHER" id="PTHR15237:SF0">
    <property type="entry name" value="CELL CYCLE CHECKPOINT CONTROL PROTEIN"/>
    <property type="match status" value="1"/>
</dbReference>
<dbReference type="Pfam" id="PF04139">
    <property type="entry name" value="Rad9"/>
    <property type="match status" value="1"/>
</dbReference>
<gene>
    <name evidence="1" type="primary">RAD9_1</name>
    <name evidence="1" type="ORF">HAX54_047289</name>
</gene>
<dbReference type="PANTHER" id="PTHR15237">
    <property type="entry name" value="DNA REPAIR PROTEIN RAD9"/>
    <property type="match status" value="1"/>
</dbReference>
<dbReference type="InterPro" id="IPR007268">
    <property type="entry name" value="Rad9/Ddc1"/>
</dbReference>
<dbReference type="SUPFAM" id="SSF55979">
    <property type="entry name" value="DNA clamp"/>
    <property type="match status" value="1"/>
</dbReference>
<comment type="caution">
    <text evidence="1">The sequence shown here is derived from an EMBL/GenBank/DDBJ whole genome shotgun (WGS) entry which is preliminary data.</text>
</comment>
<dbReference type="Gene3D" id="3.70.10.10">
    <property type="match status" value="1"/>
</dbReference>
<reference evidence="1 2" key="1">
    <citation type="journal article" date="2021" name="BMC Genomics">
        <title>Datura genome reveals duplications of psychoactive alkaloid biosynthetic genes and high mutation rate following tissue culture.</title>
        <authorList>
            <person name="Rajewski A."/>
            <person name="Carter-House D."/>
            <person name="Stajich J."/>
            <person name="Litt A."/>
        </authorList>
    </citation>
    <scope>NUCLEOTIDE SEQUENCE [LARGE SCALE GENOMIC DNA]</scope>
    <source>
        <strain evidence="1">AR-01</strain>
    </source>
</reference>